<dbReference type="InterPro" id="IPR016161">
    <property type="entry name" value="Ald_DH/histidinol_DH"/>
</dbReference>
<gene>
    <name evidence="9" type="primary">LOC108566612</name>
</gene>
<dbReference type="InterPro" id="IPR016162">
    <property type="entry name" value="Ald_DH_N"/>
</dbReference>
<keyword evidence="2 3" id="KW-0560">Oxidoreductase</keyword>
<feature type="active site" evidence="4">
    <location>
        <position position="209"/>
    </location>
</feature>
<dbReference type="PROSITE" id="PS00687">
    <property type="entry name" value="ALDEHYDE_DEHYDR_GLU"/>
    <property type="match status" value="1"/>
</dbReference>
<evidence type="ECO:0000259" key="7">
    <source>
        <dbReference type="Pfam" id="PF00171"/>
    </source>
</evidence>
<dbReference type="Proteomes" id="UP000695000">
    <property type="component" value="Unplaced"/>
</dbReference>
<name>A0ABM1N5I6_NICVS</name>
<accession>A0ABM1N5I6</accession>
<feature type="domain" description="Aldehyde dehydrogenase" evidence="7">
    <location>
        <begin position="3"/>
        <end position="426"/>
    </location>
</feature>
<dbReference type="InterPro" id="IPR012394">
    <property type="entry name" value="Aldehyde_DH_NAD(P)"/>
</dbReference>
<keyword evidence="6" id="KW-1133">Transmembrane helix</keyword>
<keyword evidence="6" id="KW-0472">Membrane</keyword>
<evidence type="ECO:0000256" key="6">
    <source>
        <dbReference type="SAM" id="Phobius"/>
    </source>
</evidence>
<sequence>MSAKEIVQRARTAFLKGTTKSLDFRQKQLEALLRFYKENTSKMLTVLDKDLRKSKQESYLTEINYLINDLEGVIAEYRDWAKPSKPEKPLVNAMDDVQIISEPYGVALIIGAWNYPLQLSLLPLAGAIAAGNCAIVKPSEVSPETANFIKENLPKYLDNECYHVYLGGVAETTELLKERFDYIFYTGSTNVGRIVHAAANKYLTPVTLELGGKSPVFLDDDVDMTIATKRILWGKCVNAGQTCIAPDYLLCSKQASDRFVAEGKKILAEWYGNSIKDSPDLCRIVNENHFKRVTKLLKNANIAIGGEFDSNEKFISPTVVVDVKPDDALMQEEIFGPILPIITVSDVSEAIAFINKGEKPLALYVFSNDNKKVKSILSQVSAGGVCVNDTIMHLTVESLPFGGVGSSGMGAYHGKSTFDTFSHKKSTMIRSLNKFGEMLMTSRYPPYTEKKMKFLSTALKRREGISFRYLMHAALFFMGLGSAFLFKYINNVI</sequence>
<evidence type="ECO:0000313" key="8">
    <source>
        <dbReference type="Proteomes" id="UP000695000"/>
    </source>
</evidence>
<evidence type="ECO:0000256" key="3">
    <source>
        <dbReference type="PIRNR" id="PIRNR036492"/>
    </source>
</evidence>
<evidence type="ECO:0000256" key="4">
    <source>
        <dbReference type="PROSITE-ProRule" id="PRU10007"/>
    </source>
</evidence>
<dbReference type="CDD" id="cd07132">
    <property type="entry name" value="ALDH_F3AB"/>
    <property type="match status" value="1"/>
</dbReference>
<keyword evidence="6" id="KW-0812">Transmembrane</keyword>
<dbReference type="PIRSF" id="PIRSF036492">
    <property type="entry name" value="ALDH"/>
    <property type="match status" value="1"/>
</dbReference>
<dbReference type="PANTHER" id="PTHR43570">
    <property type="entry name" value="ALDEHYDE DEHYDROGENASE"/>
    <property type="match status" value="1"/>
</dbReference>
<dbReference type="InterPro" id="IPR029510">
    <property type="entry name" value="Ald_DH_CS_GLU"/>
</dbReference>
<keyword evidence="8" id="KW-1185">Reference proteome</keyword>
<dbReference type="GeneID" id="108566612"/>
<dbReference type="RefSeq" id="XP_017782086.1">
    <property type="nucleotide sequence ID" value="XM_017926597.1"/>
</dbReference>
<dbReference type="SUPFAM" id="SSF53720">
    <property type="entry name" value="ALDH-like"/>
    <property type="match status" value="1"/>
</dbReference>
<reference evidence="9" key="1">
    <citation type="submission" date="2025-08" db="UniProtKB">
        <authorList>
            <consortium name="RefSeq"/>
        </authorList>
    </citation>
    <scope>IDENTIFICATION</scope>
    <source>
        <tissue evidence="9">Whole Larva</tissue>
    </source>
</reference>
<dbReference type="Gene3D" id="3.40.605.10">
    <property type="entry name" value="Aldehyde Dehydrogenase, Chain A, domain 1"/>
    <property type="match status" value="1"/>
</dbReference>
<comment type="similarity">
    <text evidence="1 3 5">Belongs to the aldehyde dehydrogenase family.</text>
</comment>
<dbReference type="PANTHER" id="PTHR43570:SF16">
    <property type="entry name" value="ALDEHYDE DEHYDROGENASE TYPE III, ISOFORM Q"/>
    <property type="match status" value="1"/>
</dbReference>
<dbReference type="Gene3D" id="3.40.309.10">
    <property type="entry name" value="Aldehyde Dehydrogenase, Chain A, domain 2"/>
    <property type="match status" value="1"/>
</dbReference>
<dbReference type="Pfam" id="PF00171">
    <property type="entry name" value="Aldedh"/>
    <property type="match status" value="1"/>
</dbReference>
<feature type="transmembrane region" description="Helical" evidence="6">
    <location>
        <begin position="469"/>
        <end position="489"/>
    </location>
</feature>
<evidence type="ECO:0000256" key="1">
    <source>
        <dbReference type="ARBA" id="ARBA00009986"/>
    </source>
</evidence>
<evidence type="ECO:0000256" key="5">
    <source>
        <dbReference type="RuleBase" id="RU003345"/>
    </source>
</evidence>
<dbReference type="InterPro" id="IPR016163">
    <property type="entry name" value="Ald_DH_C"/>
</dbReference>
<proteinExistence type="inferred from homology"/>
<protein>
    <recommendedName>
        <fullName evidence="3">Aldehyde dehydrogenase</fullName>
    </recommendedName>
</protein>
<evidence type="ECO:0000256" key="2">
    <source>
        <dbReference type="ARBA" id="ARBA00023002"/>
    </source>
</evidence>
<dbReference type="InterPro" id="IPR015590">
    <property type="entry name" value="Aldehyde_DH_dom"/>
</dbReference>
<organism evidence="8 9">
    <name type="scientific">Nicrophorus vespilloides</name>
    <name type="common">Boreal carrion beetle</name>
    <dbReference type="NCBI Taxonomy" id="110193"/>
    <lineage>
        <taxon>Eukaryota</taxon>
        <taxon>Metazoa</taxon>
        <taxon>Ecdysozoa</taxon>
        <taxon>Arthropoda</taxon>
        <taxon>Hexapoda</taxon>
        <taxon>Insecta</taxon>
        <taxon>Pterygota</taxon>
        <taxon>Neoptera</taxon>
        <taxon>Endopterygota</taxon>
        <taxon>Coleoptera</taxon>
        <taxon>Polyphaga</taxon>
        <taxon>Staphyliniformia</taxon>
        <taxon>Silphidae</taxon>
        <taxon>Nicrophorinae</taxon>
        <taxon>Nicrophorus</taxon>
    </lineage>
</organism>
<evidence type="ECO:0000313" key="9">
    <source>
        <dbReference type="RefSeq" id="XP_017782086.1"/>
    </source>
</evidence>